<gene>
    <name evidence="2" type="ORF">BCR33DRAFT_656540</name>
</gene>
<dbReference type="PANTHER" id="PTHR23528">
    <property type="match status" value="1"/>
</dbReference>
<evidence type="ECO:0000313" key="3">
    <source>
        <dbReference type="Proteomes" id="UP000193642"/>
    </source>
</evidence>
<feature type="transmembrane region" description="Helical" evidence="1">
    <location>
        <begin position="55"/>
        <end position="74"/>
    </location>
</feature>
<comment type="caution">
    <text evidence="2">The sequence shown here is derived from an EMBL/GenBank/DDBJ whole genome shotgun (WGS) entry which is preliminary data.</text>
</comment>
<keyword evidence="1" id="KW-0812">Transmembrane</keyword>
<organism evidence="2 3">
    <name type="scientific">Rhizoclosmatium globosum</name>
    <dbReference type="NCBI Taxonomy" id="329046"/>
    <lineage>
        <taxon>Eukaryota</taxon>
        <taxon>Fungi</taxon>
        <taxon>Fungi incertae sedis</taxon>
        <taxon>Chytridiomycota</taxon>
        <taxon>Chytridiomycota incertae sedis</taxon>
        <taxon>Chytridiomycetes</taxon>
        <taxon>Chytridiales</taxon>
        <taxon>Chytriomycetaceae</taxon>
        <taxon>Rhizoclosmatium</taxon>
    </lineage>
</organism>
<name>A0A1Y2CUR0_9FUNG</name>
<evidence type="ECO:0000313" key="2">
    <source>
        <dbReference type="EMBL" id="ORY50752.1"/>
    </source>
</evidence>
<feature type="transmembrane region" description="Helical" evidence="1">
    <location>
        <begin position="143"/>
        <end position="168"/>
    </location>
</feature>
<keyword evidence="1" id="KW-1133">Transmembrane helix</keyword>
<keyword evidence="3" id="KW-1185">Reference proteome</keyword>
<dbReference type="SUPFAM" id="SSF103473">
    <property type="entry name" value="MFS general substrate transporter"/>
    <property type="match status" value="1"/>
</dbReference>
<dbReference type="AlphaFoldDB" id="A0A1Y2CUR0"/>
<feature type="transmembrane region" description="Helical" evidence="1">
    <location>
        <begin position="180"/>
        <end position="200"/>
    </location>
</feature>
<dbReference type="Gene3D" id="1.20.1250.20">
    <property type="entry name" value="MFS general substrate transporter like domains"/>
    <property type="match status" value="1"/>
</dbReference>
<feature type="transmembrane region" description="Helical" evidence="1">
    <location>
        <begin position="117"/>
        <end position="137"/>
    </location>
</feature>
<dbReference type="InterPro" id="IPR036259">
    <property type="entry name" value="MFS_trans_sf"/>
</dbReference>
<reference evidence="2 3" key="1">
    <citation type="submission" date="2016-07" db="EMBL/GenBank/DDBJ databases">
        <title>Pervasive Adenine N6-methylation of Active Genes in Fungi.</title>
        <authorList>
            <consortium name="DOE Joint Genome Institute"/>
            <person name="Mondo S.J."/>
            <person name="Dannebaum R.O."/>
            <person name="Kuo R.C."/>
            <person name="Labutti K."/>
            <person name="Haridas S."/>
            <person name="Kuo A."/>
            <person name="Salamov A."/>
            <person name="Ahrendt S.R."/>
            <person name="Lipzen A."/>
            <person name="Sullivan W."/>
            <person name="Andreopoulos W.B."/>
            <person name="Clum A."/>
            <person name="Lindquist E."/>
            <person name="Daum C."/>
            <person name="Ramamoorthy G.K."/>
            <person name="Gryganskyi A."/>
            <person name="Culley D."/>
            <person name="Magnuson J.K."/>
            <person name="James T.Y."/>
            <person name="O'Malley M.A."/>
            <person name="Stajich J.E."/>
            <person name="Spatafora J.W."/>
            <person name="Visel A."/>
            <person name="Grigoriev I.V."/>
        </authorList>
    </citation>
    <scope>NUCLEOTIDE SEQUENCE [LARGE SCALE GENOMIC DNA]</scope>
    <source>
        <strain evidence="2 3">JEL800</strain>
    </source>
</reference>
<evidence type="ECO:0000256" key="1">
    <source>
        <dbReference type="SAM" id="Phobius"/>
    </source>
</evidence>
<proteinExistence type="predicted"/>
<evidence type="ECO:0008006" key="4">
    <source>
        <dbReference type="Google" id="ProtNLM"/>
    </source>
</evidence>
<accession>A0A1Y2CUR0</accession>
<keyword evidence="1" id="KW-0472">Membrane</keyword>
<dbReference type="Proteomes" id="UP000193642">
    <property type="component" value="Unassembled WGS sequence"/>
</dbReference>
<dbReference type="EMBL" id="MCGO01000006">
    <property type="protein sequence ID" value="ORY50752.1"/>
    <property type="molecule type" value="Genomic_DNA"/>
</dbReference>
<dbReference type="PANTHER" id="PTHR23528:SF1">
    <property type="entry name" value="MAJOR FACILITATOR SUPERFAMILY (MFS) PROFILE DOMAIN-CONTAINING PROTEIN"/>
    <property type="match status" value="1"/>
</dbReference>
<feature type="transmembrane region" description="Helical" evidence="1">
    <location>
        <begin position="212"/>
        <end position="232"/>
    </location>
</feature>
<protein>
    <recommendedName>
        <fullName evidence="4">MFS general substrate transporter</fullName>
    </recommendedName>
</protein>
<sequence length="252" mass="28024">MYGLLIGILGTTCYITVVSCVEESSENLKSLPPINWKQFAKDLVKPLITHRDFRLVFVSRFLFQLGIATVQQFLQYWIGDCVETDIPAYQAVSMALIPLLVLAPISSMFIPHKKRKIVVYTAAAIMITTCILLETATSFAATFVIGGLFGCGLGPFISAEFAMLMDVLPSEAEAAKDIALWHSAMVLPQIFATPTAGWLLDYFQGMGNTMKPPYQCLGYKVTFGICILYLYLGRRRHDASLQLNKLKHVDSH</sequence>
<dbReference type="OrthoDB" id="28755at2759"/>
<feature type="transmembrane region" description="Helical" evidence="1">
    <location>
        <begin position="86"/>
        <end position="105"/>
    </location>
</feature>